<sequence>MEERVKTRLREAAVAYKAAPIELRDAILEAADDGATDAEIAVEIDLTYSPDYVGRLIRKYRGPRKRGRRPSSES</sequence>
<proteinExistence type="predicted"/>
<dbReference type="RefSeq" id="WP_148765629.1">
    <property type="nucleotide sequence ID" value="NZ_VSRQ01000007.1"/>
</dbReference>
<protein>
    <submittedName>
        <fullName evidence="1">Uncharacterized protein</fullName>
    </submittedName>
</protein>
<gene>
    <name evidence="1" type="ORF">FXF68_31490</name>
</gene>
<evidence type="ECO:0000313" key="2">
    <source>
        <dbReference type="Proteomes" id="UP000323505"/>
    </source>
</evidence>
<dbReference type="EMBL" id="VSRQ01000007">
    <property type="protein sequence ID" value="TYK45203.1"/>
    <property type="molecule type" value="Genomic_DNA"/>
</dbReference>
<organism evidence="1 2">
    <name type="scientific">Actinomadura decatromicini</name>
    <dbReference type="NCBI Taxonomy" id="2604572"/>
    <lineage>
        <taxon>Bacteria</taxon>
        <taxon>Bacillati</taxon>
        <taxon>Actinomycetota</taxon>
        <taxon>Actinomycetes</taxon>
        <taxon>Streptosporangiales</taxon>
        <taxon>Thermomonosporaceae</taxon>
        <taxon>Actinomadura</taxon>
    </lineage>
</organism>
<keyword evidence="2" id="KW-1185">Reference proteome</keyword>
<dbReference type="AlphaFoldDB" id="A0A5D3FAG2"/>
<dbReference type="Proteomes" id="UP000323505">
    <property type="component" value="Unassembled WGS sequence"/>
</dbReference>
<comment type="caution">
    <text evidence="1">The sequence shown here is derived from an EMBL/GenBank/DDBJ whole genome shotgun (WGS) entry which is preliminary data.</text>
</comment>
<name>A0A5D3FAG2_9ACTN</name>
<reference evidence="1 2" key="1">
    <citation type="submission" date="2019-08" db="EMBL/GenBank/DDBJ databases">
        <title>Actinomadura sp. nov. CYP1-5 isolated from mountain soil.</title>
        <authorList>
            <person name="Songsumanus A."/>
            <person name="Kuncharoen N."/>
            <person name="Kudo T."/>
            <person name="Yuki M."/>
            <person name="Igarashi Y."/>
            <person name="Tanasupawat S."/>
        </authorList>
    </citation>
    <scope>NUCLEOTIDE SEQUENCE [LARGE SCALE GENOMIC DNA]</scope>
    <source>
        <strain evidence="1 2">CYP1-5</strain>
    </source>
</reference>
<evidence type="ECO:0000313" key="1">
    <source>
        <dbReference type="EMBL" id="TYK45203.1"/>
    </source>
</evidence>
<accession>A0A5D3FAG2</accession>